<keyword evidence="3" id="KW-0645">Protease</keyword>
<accession>A0A9J6NY07</accession>
<dbReference type="GO" id="GO:0004175">
    <property type="term" value="F:endopeptidase activity"/>
    <property type="evidence" value="ECO:0007669"/>
    <property type="project" value="UniProtKB-ARBA"/>
</dbReference>
<keyword evidence="1" id="KW-1133">Transmembrane helix</keyword>
<dbReference type="InterPro" id="IPR003675">
    <property type="entry name" value="Rce1/LyrA-like_dom"/>
</dbReference>
<evidence type="ECO:0000313" key="4">
    <source>
        <dbReference type="Proteomes" id="UP001056429"/>
    </source>
</evidence>
<reference evidence="3" key="2">
    <citation type="submission" date="2021-04" db="EMBL/GenBank/DDBJ databases">
        <authorList>
            <person name="Dong X."/>
        </authorList>
    </citation>
    <scope>NUCLEOTIDE SEQUENCE</scope>
    <source>
        <strain evidence="3">ZWT</strain>
    </source>
</reference>
<feature type="transmembrane region" description="Helical" evidence="1">
    <location>
        <begin position="112"/>
        <end position="129"/>
    </location>
</feature>
<reference evidence="3" key="1">
    <citation type="journal article" date="2021" name="mSystems">
        <title>Bacteria and Archaea Synergistically Convert Glycine Betaine to Biogenic Methane in the Formosa Cold Seep of the South China Sea.</title>
        <authorList>
            <person name="Li L."/>
            <person name="Zhang W."/>
            <person name="Zhang S."/>
            <person name="Song L."/>
            <person name="Sun Q."/>
            <person name="Zhang H."/>
            <person name="Xiang H."/>
            <person name="Dong X."/>
        </authorList>
    </citation>
    <scope>NUCLEOTIDE SEQUENCE</scope>
    <source>
        <strain evidence="3">ZWT</strain>
    </source>
</reference>
<evidence type="ECO:0000259" key="2">
    <source>
        <dbReference type="Pfam" id="PF02517"/>
    </source>
</evidence>
<dbReference type="Pfam" id="PF02517">
    <property type="entry name" value="Rce1-like"/>
    <property type="match status" value="1"/>
</dbReference>
<feature type="transmembrane region" description="Helical" evidence="1">
    <location>
        <begin position="226"/>
        <end position="243"/>
    </location>
</feature>
<dbReference type="GO" id="GO:0080120">
    <property type="term" value="P:CAAX-box protein maturation"/>
    <property type="evidence" value="ECO:0007669"/>
    <property type="project" value="UniProtKB-ARBA"/>
</dbReference>
<evidence type="ECO:0000313" key="3">
    <source>
        <dbReference type="EMBL" id="MCM1989147.1"/>
    </source>
</evidence>
<keyword evidence="1" id="KW-0472">Membrane</keyword>
<dbReference type="GO" id="GO:0008237">
    <property type="term" value="F:metallopeptidase activity"/>
    <property type="evidence" value="ECO:0007669"/>
    <property type="project" value="UniProtKB-KW"/>
</dbReference>
<dbReference type="PANTHER" id="PTHR35797">
    <property type="entry name" value="PROTEASE-RELATED"/>
    <property type="match status" value="1"/>
</dbReference>
<gene>
    <name evidence="3" type="ORF">KDK92_05295</name>
</gene>
<sequence length="257" mass="29632">MKQIKKFIALTFLISWISWGVLALFTQLDIMNYGTPIFMIIFILGAMAPALSCLWIKKINGTKEEYKAFLKNIINPKHHLLWYVFIVISVLINYFIKILVTQGIMTGILIKPFYIAIISIPIMIIGGGLEEIGWRGFLQPHLEKYYSPFLSTLSVGVIWALWHLPLWFIIGTNQTNMNYVSFFITAIALSFLFAVVYSGTKSIFMCILIHAFFNSSLEIFGWNNTIIANLTVLLINVVIFMVYQHHIKKDMKKKLFM</sequence>
<feature type="domain" description="CAAX prenyl protease 2/Lysostaphin resistance protein A-like" evidence="2">
    <location>
        <begin position="116"/>
        <end position="215"/>
    </location>
</feature>
<feature type="transmembrane region" description="Helical" evidence="1">
    <location>
        <begin position="149"/>
        <end position="170"/>
    </location>
</feature>
<organism evidence="3 4">
    <name type="scientific">Oceanirhabdus seepicola</name>
    <dbReference type="NCBI Taxonomy" id="2828781"/>
    <lineage>
        <taxon>Bacteria</taxon>
        <taxon>Bacillati</taxon>
        <taxon>Bacillota</taxon>
        <taxon>Clostridia</taxon>
        <taxon>Eubacteriales</taxon>
        <taxon>Clostridiaceae</taxon>
        <taxon>Oceanirhabdus</taxon>
    </lineage>
</organism>
<dbReference type="Proteomes" id="UP001056429">
    <property type="component" value="Unassembled WGS sequence"/>
</dbReference>
<feature type="transmembrane region" description="Helical" evidence="1">
    <location>
        <begin position="33"/>
        <end position="56"/>
    </location>
</feature>
<dbReference type="PANTHER" id="PTHR35797:SF1">
    <property type="entry name" value="PROTEASE"/>
    <property type="match status" value="1"/>
</dbReference>
<name>A0A9J6NY07_9CLOT</name>
<keyword evidence="3" id="KW-0378">Hydrolase</keyword>
<evidence type="ECO:0000256" key="1">
    <source>
        <dbReference type="SAM" id="Phobius"/>
    </source>
</evidence>
<comment type="caution">
    <text evidence="3">The sequence shown here is derived from an EMBL/GenBank/DDBJ whole genome shotgun (WGS) entry which is preliminary data.</text>
</comment>
<dbReference type="EMBL" id="JAGSOJ010000001">
    <property type="protein sequence ID" value="MCM1989147.1"/>
    <property type="molecule type" value="Genomic_DNA"/>
</dbReference>
<dbReference type="RefSeq" id="WP_250858052.1">
    <property type="nucleotide sequence ID" value="NZ_JAGSOJ010000001.1"/>
</dbReference>
<proteinExistence type="predicted"/>
<keyword evidence="3" id="KW-0482">Metalloprotease</keyword>
<keyword evidence="1" id="KW-0812">Transmembrane</keyword>
<protein>
    <submittedName>
        <fullName evidence="3">CPBP family intramembrane metalloprotease</fullName>
    </submittedName>
</protein>
<feature type="transmembrane region" description="Helical" evidence="1">
    <location>
        <begin position="176"/>
        <end position="196"/>
    </location>
</feature>
<dbReference type="AlphaFoldDB" id="A0A9J6NY07"/>
<dbReference type="InterPro" id="IPR042150">
    <property type="entry name" value="MmRce1-like"/>
</dbReference>
<keyword evidence="4" id="KW-1185">Reference proteome</keyword>